<dbReference type="Proteomes" id="UP001501570">
    <property type="component" value="Unassembled WGS sequence"/>
</dbReference>
<proteinExistence type="inferred from homology"/>
<organism evidence="9 10">
    <name type="scientific">Rugosimonospora acidiphila</name>
    <dbReference type="NCBI Taxonomy" id="556531"/>
    <lineage>
        <taxon>Bacteria</taxon>
        <taxon>Bacillati</taxon>
        <taxon>Actinomycetota</taxon>
        <taxon>Actinomycetes</taxon>
        <taxon>Micromonosporales</taxon>
        <taxon>Micromonosporaceae</taxon>
        <taxon>Rugosimonospora</taxon>
    </lineage>
</organism>
<keyword evidence="3" id="KW-1003">Cell membrane</keyword>
<feature type="transmembrane region" description="Helical" evidence="7">
    <location>
        <begin position="137"/>
        <end position="154"/>
    </location>
</feature>
<feature type="transmembrane region" description="Helical" evidence="7">
    <location>
        <begin position="21"/>
        <end position="41"/>
    </location>
</feature>
<evidence type="ECO:0000256" key="1">
    <source>
        <dbReference type="ARBA" id="ARBA00004651"/>
    </source>
</evidence>
<dbReference type="CDD" id="cd06261">
    <property type="entry name" value="TM_PBP2"/>
    <property type="match status" value="1"/>
</dbReference>
<sequence>MTAGATPPGRGNARTGRWLRGLAGLAAVAAASEVASVTGLVPRAFLPPASAVVLRAATLAGDGQFRLDVADTLRAWAVGLAVAVAAGVPLGVLLGSVPVVNTAIRAVVEFLRPIPSVALIPLVSLILGVGLATESTLVAYAAIWPVLYNTVYGLRDVDPVATETLRVFGFGRLGVLRRVCLPAAAPFIATGVRLAAGVALILAVGTEILAGFGDGLGVFIAQAQQFPDGTTDVLAGTLWAGLLGVVINAVLVFGERRLFGWQVALSTAGR</sequence>
<keyword evidence="6 7" id="KW-0472">Membrane</keyword>
<dbReference type="EMBL" id="BAABJQ010000003">
    <property type="protein sequence ID" value="GAA5180944.1"/>
    <property type="molecule type" value="Genomic_DNA"/>
</dbReference>
<evidence type="ECO:0000313" key="9">
    <source>
        <dbReference type="EMBL" id="GAA5180944.1"/>
    </source>
</evidence>
<dbReference type="PROSITE" id="PS50928">
    <property type="entry name" value="ABC_TM1"/>
    <property type="match status" value="1"/>
</dbReference>
<evidence type="ECO:0000256" key="4">
    <source>
        <dbReference type="ARBA" id="ARBA00022692"/>
    </source>
</evidence>
<accession>A0ABP9RP66</accession>
<keyword evidence="4 7" id="KW-0812">Transmembrane</keyword>
<keyword evidence="10" id="KW-1185">Reference proteome</keyword>
<feature type="transmembrane region" description="Helical" evidence="7">
    <location>
        <begin position="198"/>
        <end position="221"/>
    </location>
</feature>
<feature type="transmembrane region" description="Helical" evidence="7">
    <location>
        <begin position="233"/>
        <end position="253"/>
    </location>
</feature>
<dbReference type="Pfam" id="PF00528">
    <property type="entry name" value="BPD_transp_1"/>
    <property type="match status" value="1"/>
</dbReference>
<feature type="transmembrane region" description="Helical" evidence="7">
    <location>
        <begin position="110"/>
        <end position="131"/>
    </location>
</feature>
<dbReference type="InterPro" id="IPR035906">
    <property type="entry name" value="MetI-like_sf"/>
</dbReference>
<dbReference type="PANTHER" id="PTHR30151:SF0">
    <property type="entry name" value="ABC TRANSPORTER PERMEASE PROTEIN MJ0413-RELATED"/>
    <property type="match status" value="1"/>
</dbReference>
<feature type="transmembrane region" description="Helical" evidence="7">
    <location>
        <begin position="75"/>
        <end position="98"/>
    </location>
</feature>
<evidence type="ECO:0000256" key="3">
    <source>
        <dbReference type="ARBA" id="ARBA00022475"/>
    </source>
</evidence>
<dbReference type="SUPFAM" id="SSF161098">
    <property type="entry name" value="MetI-like"/>
    <property type="match status" value="1"/>
</dbReference>
<dbReference type="PANTHER" id="PTHR30151">
    <property type="entry name" value="ALKANE SULFONATE ABC TRANSPORTER-RELATED, MEMBRANE SUBUNIT"/>
    <property type="match status" value="1"/>
</dbReference>
<feature type="domain" description="ABC transmembrane type-1" evidence="8">
    <location>
        <begin position="69"/>
        <end position="251"/>
    </location>
</feature>
<evidence type="ECO:0000256" key="6">
    <source>
        <dbReference type="ARBA" id="ARBA00023136"/>
    </source>
</evidence>
<evidence type="ECO:0000256" key="2">
    <source>
        <dbReference type="ARBA" id="ARBA00022448"/>
    </source>
</evidence>
<comment type="caution">
    <text evidence="9">The sequence shown here is derived from an EMBL/GenBank/DDBJ whole genome shotgun (WGS) entry which is preliminary data.</text>
</comment>
<protein>
    <submittedName>
        <fullName evidence="9">ABC transporter permease</fullName>
    </submittedName>
</protein>
<dbReference type="Gene3D" id="1.10.3720.10">
    <property type="entry name" value="MetI-like"/>
    <property type="match status" value="1"/>
</dbReference>
<reference evidence="10" key="1">
    <citation type="journal article" date="2019" name="Int. J. Syst. Evol. Microbiol.">
        <title>The Global Catalogue of Microorganisms (GCM) 10K type strain sequencing project: providing services to taxonomists for standard genome sequencing and annotation.</title>
        <authorList>
            <consortium name="The Broad Institute Genomics Platform"/>
            <consortium name="The Broad Institute Genome Sequencing Center for Infectious Disease"/>
            <person name="Wu L."/>
            <person name="Ma J."/>
        </authorList>
    </citation>
    <scope>NUCLEOTIDE SEQUENCE [LARGE SCALE GENOMIC DNA]</scope>
    <source>
        <strain evidence="10">JCM 18304</strain>
    </source>
</reference>
<keyword evidence="5 7" id="KW-1133">Transmembrane helix</keyword>
<dbReference type="InterPro" id="IPR000515">
    <property type="entry name" value="MetI-like"/>
</dbReference>
<evidence type="ECO:0000256" key="7">
    <source>
        <dbReference type="RuleBase" id="RU363032"/>
    </source>
</evidence>
<evidence type="ECO:0000259" key="8">
    <source>
        <dbReference type="PROSITE" id="PS50928"/>
    </source>
</evidence>
<gene>
    <name evidence="9" type="ORF">GCM10023322_14410</name>
</gene>
<keyword evidence="2 7" id="KW-0813">Transport</keyword>
<evidence type="ECO:0000313" key="10">
    <source>
        <dbReference type="Proteomes" id="UP001501570"/>
    </source>
</evidence>
<dbReference type="RefSeq" id="WP_345627248.1">
    <property type="nucleotide sequence ID" value="NZ_BAABJQ010000003.1"/>
</dbReference>
<comment type="subcellular location">
    <subcellularLocation>
        <location evidence="1 7">Cell membrane</location>
        <topology evidence="1 7">Multi-pass membrane protein</topology>
    </subcellularLocation>
</comment>
<name>A0ABP9RP66_9ACTN</name>
<comment type="similarity">
    <text evidence="7">Belongs to the binding-protein-dependent transport system permease family.</text>
</comment>
<evidence type="ECO:0000256" key="5">
    <source>
        <dbReference type="ARBA" id="ARBA00022989"/>
    </source>
</evidence>